<dbReference type="GO" id="GO:0005576">
    <property type="term" value="C:extracellular region"/>
    <property type="evidence" value="ECO:0007669"/>
    <property type="project" value="UniProtKB-SubCell"/>
</dbReference>
<dbReference type="OrthoDB" id="5808308at2759"/>
<evidence type="ECO:0000256" key="1">
    <source>
        <dbReference type="ARBA" id="ARBA00004613"/>
    </source>
</evidence>
<proteinExistence type="inferred from homology"/>
<dbReference type="AlphaFoldDB" id="A0A183D2R4"/>
<dbReference type="EMBL" id="UYRT01004849">
    <property type="protein sequence ID" value="VDK37375.1"/>
    <property type="molecule type" value="Genomic_DNA"/>
</dbReference>
<evidence type="ECO:0000256" key="5">
    <source>
        <dbReference type="ARBA" id="ARBA00022729"/>
    </source>
</evidence>
<evidence type="ECO:0000313" key="13">
    <source>
        <dbReference type="WBParaSite" id="GPUH_0000301001-mRNA-1"/>
    </source>
</evidence>
<organism evidence="13">
    <name type="scientific">Gongylonema pulchrum</name>
    <dbReference type="NCBI Taxonomy" id="637853"/>
    <lineage>
        <taxon>Eukaryota</taxon>
        <taxon>Metazoa</taxon>
        <taxon>Ecdysozoa</taxon>
        <taxon>Nematoda</taxon>
        <taxon>Chromadorea</taxon>
        <taxon>Rhabditida</taxon>
        <taxon>Spirurina</taxon>
        <taxon>Spiruromorpha</taxon>
        <taxon>Spiruroidea</taxon>
        <taxon>Gongylonematidae</taxon>
        <taxon>Gongylonema</taxon>
    </lineage>
</organism>
<feature type="signal peptide" evidence="10">
    <location>
        <begin position="1"/>
        <end position="18"/>
    </location>
</feature>
<keyword evidence="9" id="KW-0446">Lipid-binding</keyword>
<keyword evidence="7" id="KW-0175">Coiled coil</keyword>
<dbReference type="PANTHER" id="PTHR31418:SF7">
    <property type="entry name" value="FATTY-ACID AND RETINOL-BINDING PROTEIN 1"/>
    <property type="match status" value="1"/>
</dbReference>
<evidence type="ECO:0000256" key="10">
    <source>
        <dbReference type="SAM" id="SignalP"/>
    </source>
</evidence>
<evidence type="ECO:0000256" key="7">
    <source>
        <dbReference type="ARBA" id="ARBA00023054"/>
    </source>
</evidence>
<evidence type="ECO:0000256" key="2">
    <source>
        <dbReference type="ARBA" id="ARBA00006648"/>
    </source>
</evidence>
<comment type="subcellular location">
    <subcellularLocation>
        <location evidence="1">Secreted</location>
    </subcellularLocation>
</comment>
<evidence type="ECO:0000256" key="4">
    <source>
        <dbReference type="ARBA" id="ARBA00022525"/>
    </source>
</evidence>
<feature type="chain" id="PRO_5043138543" description="Fatty-acid and retinol-binding protein 1" evidence="10">
    <location>
        <begin position="19"/>
        <end position="202"/>
    </location>
</feature>
<accession>A0A183D2R4</accession>
<keyword evidence="5 10" id="KW-0732">Signal</keyword>
<name>A0A183D2R4_9BILA</name>
<evidence type="ECO:0000256" key="3">
    <source>
        <dbReference type="ARBA" id="ARBA00017453"/>
    </source>
</evidence>
<keyword evidence="6" id="KW-0845">Vitamin A</keyword>
<evidence type="ECO:0000313" key="12">
    <source>
        <dbReference type="Proteomes" id="UP000271098"/>
    </source>
</evidence>
<dbReference type="Gene3D" id="1.20.120.1100">
    <property type="match status" value="1"/>
</dbReference>
<dbReference type="Pfam" id="PF05823">
    <property type="entry name" value="Gp-FAR-1"/>
    <property type="match status" value="1"/>
</dbReference>
<dbReference type="GO" id="GO:0016918">
    <property type="term" value="F:retinal binding"/>
    <property type="evidence" value="ECO:0007669"/>
    <property type="project" value="UniProtKB-KW"/>
</dbReference>
<dbReference type="PANTHER" id="PTHR31418">
    <property type="entry name" value="FATTY-ACID AND RETINOL-BINDING PROTEIN 1"/>
    <property type="match status" value="1"/>
</dbReference>
<comment type="similarity">
    <text evidence="2">Belongs to the fatty-acid and retinol-binding protein (FARBP) family.</text>
</comment>
<evidence type="ECO:0000256" key="6">
    <source>
        <dbReference type="ARBA" id="ARBA00022893"/>
    </source>
</evidence>
<evidence type="ECO:0000256" key="9">
    <source>
        <dbReference type="ARBA" id="ARBA00023121"/>
    </source>
</evidence>
<dbReference type="WBParaSite" id="GPUH_0000301001-mRNA-1">
    <property type="protein sequence ID" value="GPUH_0000301001-mRNA-1"/>
    <property type="gene ID" value="GPUH_0000301001"/>
</dbReference>
<keyword evidence="8" id="KW-0683">Retinol-binding</keyword>
<keyword evidence="12" id="KW-1185">Reference proteome</keyword>
<keyword evidence="4" id="KW-0964">Secreted</keyword>
<sequence>MYGEAILLMALAAATAYASVIPFSMSNLPEEYKEFVPEEVKDFYKDLSPEDKQVLRDLAGRQASFANEDAALEALKEKSPKLHTKAMALRNFLKGKIDSLKPEAKTFVEEIIAKARSLRPAEGQKPDLEKIKQTIRDVIDKYQALGQETKDELKTVFPHTAKIVASKFHILALEMREKSGYSKKMHGSDKAKSVVARKVYFL</sequence>
<dbReference type="GO" id="GO:0019841">
    <property type="term" value="F:retinol binding"/>
    <property type="evidence" value="ECO:0007669"/>
    <property type="project" value="UniProtKB-KW"/>
</dbReference>
<evidence type="ECO:0000313" key="11">
    <source>
        <dbReference type="EMBL" id="VDK37375.1"/>
    </source>
</evidence>
<reference evidence="13" key="1">
    <citation type="submission" date="2016-06" db="UniProtKB">
        <authorList>
            <consortium name="WormBaseParasite"/>
        </authorList>
    </citation>
    <scope>IDENTIFICATION</scope>
</reference>
<gene>
    <name evidence="11" type="ORF">GPUH_LOCUS3006</name>
</gene>
<reference evidence="11 12" key="2">
    <citation type="submission" date="2018-11" db="EMBL/GenBank/DDBJ databases">
        <authorList>
            <consortium name="Pathogen Informatics"/>
        </authorList>
    </citation>
    <scope>NUCLEOTIDE SEQUENCE [LARGE SCALE GENOMIC DNA]</scope>
</reference>
<protein>
    <recommendedName>
        <fullName evidence="3">Fatty-acid and retinol-binding protein 1</fullName>
    </recommendedName>
</protein>
<dbReference type="Proteomes" id="UP000271098">
    <property type="component" value="Unassembled WGS sequence"/>
</dbReference>
<evidence type="ECO:0000256" key="8">
    <source>
        <dbReference type="ARBA" id="ARBA00023072"/>
    </source>
</evidence>
<dbReference type="InterPro" id="IPR008632">
    <property type="entry name" value="Gp-FAR-1"/>
</dbReference>